<dbReference type="InterPro" id="IPR036388">
    <property type="entry name" value="WH-like_DNA-bd_sf"/>
</dbReference>
<evidence type="ECO:0000256" key="1">
    <source>
        <dbReference type="ARBA" id="ARBA00023015"/>
    </source>
</evidence>
<gene>
    <name evidence="5" type="ORF">EV383_1833</name>
</gene>
<protein>
    <submittedName>
        <fullName evidence="5">HxlR family transcriptional regulator</fullName>
    </submittedName>
</protein>
<name>A0A4Q7UT47_PSEST</name>
<evidence type="ECO:0000256" key="3">
    <source>
        <dbReference type="ARBA" id="ARBA00023163"/>
    </source>
</evidence>
<sequence length="144" mass="16045">MRYRESVSTAPIGPAADACGDVTDEWVASVFARDCPSRATLEDVGSKWGILALLALRESDFRFNALRRRVEGVSEKMLSQTLQTLERDGLVLREVHTTIPPRVEYSLTGLGQQVADRLHGLTELLESSVARVTEARRAYDARRD</sequence>
<dbReference type="InterPro" id="IPR002577">
    <property type="entry name" value="HTH_HxlR"/>
</dbReference>
<evidence type="ECO:0000313" key="6">
    <source>
        <dbReference type="Proteomes" id="UP000291591"/>
    </source>
</evidence>
<accession>A0A4Q7UT47</accession>
<reference evidence="5 6" key="1">
    <citation type="submission" date="2019-02" db="EMBL/GenBank/DDBJ databases">
        <title>Sequencing the genomes of 1000 actinobacteria strains.</title>
        <authorList>
            <person name="Klenk H.-P."/>
        </authorList>
    </citation>
    <scope>NUCLEOTIDE SEQUENCE [LARGE SCALE GENOMIC DNA]</scope>
    <source>
        <strain evidence="5 6">DSM 45779</strain>
    </source>
</reference>
<evidence type="ECO:0000256" key="2">
    <source>
        <dbReference type="ARBA" id="ARBA00023125"/>
    </source>
</evidence>
<dbReference type="PROSITE" id="PS51118">
    <property type="entry name" value="HTH_HXLR"/>
    <property type="match status" value="1"/>
</dbReference>
<keyword evidence="6" id="KW-1185">Reference proteome</keyword>
<proteinExistence type="predicted"/>
<dbReference type="EMBL" id="SHKL01000001">
    <property type="protein sequence ID" value="RZT84972.1"/>
    <property type="molecule type" value="Genomic_DNA"/>
</dbReference>
<evidence type="ECO:0000313" key="5">
    <source>
        <dbReference type="EMBL" id="RZT84972.1"/>
    </source>
</evidence>
<comment type="caution">
    <text evidence="5">The sequence shown here is derived from an EMBL/GenBank/DDBJ whole genome shotgun (WGS) entry which is preliminary data.</text>
</comment>
<evidence type="ECO:0000259" key="4">
    <source>
        <dbReference type="PROSITE" id="PS51118"/>
    </source>
</evidence>
<dbReference type="Pfam" id="PF01638">
    <property type="entry name" value="HxlR"/>
    <property type="match status" value="1"/>
</dbReference>
<dbReference type="GO" id="GO:0003677">
    <property type="term" value="F:DNA binding"/>
    <property type="evidence" value="ECO:0007669"/>
    <property type="project" value="UniProtKB-KW"/>
</dbReference>
<dbReference type="Gene3D" id="1.10.10.10">
    <property type="entry name" value="Winged helix-like DNA-binding domain superfamily/Winged helix DNA-binding domain"/>
    <property type="match status" value="1"/>
</dbReference>
<keyword evidence="2" id="KW-0238">DNA-binding</keyword>
<dbReference type="AlphaFoldDB" id="A0A4Q7UT47"/>
<organism evidence="5 6">
    <name type="scientific">Pseudonocardia sediminis</name>
    <dbReference type="NCBI Taxonomy" id="1397368"/>
    <lineage>
        <taxon>Bacteria</taxon>
        <taxon>Bacillati</taxon>
        <taxon>Actinomycetota</taxon>
        <taxon>Actinomycetes</taxon>
        <taxon>Pseudonocardiales</taxon>
        <taxon>Pseudonocardiaceae</taxon>
        <taxon>Pseudonocardia</taxon>
    </lineage>
</organism>
<keyword evidence="3" id="KW-0804">Transcription</keyword>
<dbReference type="Proteomes" id="UP000291591">
    <property type="component" value="Unassembled WGS sequence"/>
</dbReference>
<dbReference type="PANTHER" id="PTHR33204">
    <property type="entry name" value="TRANSCRIPTIONAL REGULATOR, MARR FAMILY"/>
    <property type="match status" value="1"/>
</dbReference>
<dbReference type="SUPFAM" id="SSF46785">
    <property type="entry name" value="Winged helix' DNA-binding domain"/>
    <property type="match status" value="1"/>
</dbReference>
<feature type="domain" description="HTH hxlR-type" evidence="4">
    <location>
        <begin position="35"/>
        <end position="133"/>
    </location>
</feature>
<keyword evidence="1" id="KW-0805">Transcription regulation</keyword>
<dbReference type="InterPro" id="IPR036390">
    <property type="entry name" value="WH_DNA-bd_sf"/>
</dbReference>
<dbReference type="PANTHER" id="PTHR33204:SF37">
    <property type="entry name" value="HTH-TYPE TRANSCRIPTIONAL REGULATOR YODB"/>
    <property type="match status" value="1"/>
</dbReference>